<dbReference type="Proteomes" id="UP000799750">
    <property type="component" value="Unassembled WGS sequence"/>
</dbReference>
<dbReference type="AlphaFoldDB" id="A0A6A6QCE3"/>
<feature type="region of interest" description="Disordered" evidence="1">
    <location>
        <begin position="109"/>
        <end position="205"/>
    </location>
</feature>
<keyword evidence="3" id="KW-1185">Reference proteome</keyword>
<feature type="compositionally biased region" description="Low complexity" evidence="1">
    <location>
        <begin position="309"/>
        <end position="323"/>
    </location>
</feature>
<dbReference type="OrthoDB" id="10518503at2759"/>
<protein>
    <submittedName>
        <fullName evidence="2">Uncharacterized protein</fullName>
    </submittedName>
</protein>
<feature type="region of interest" description="Disordered" evidence="1">
    <location>
        <begin position="71"/>
        <end position="97"/>
    </location>
</feature>
<gene>
    <name evidence="2" type="ORF">BU16DRAFT_544059</name>
</gene>
<feature type="compositionally biased region" description="Polar residues" evidence="1">
    <location>
        <begin position="71"/>
        <end position="86"/>
    </location>
</feature>
<sequence>MWPPRPALPSYASSSANLAHLAAERPTSELETQLEADSVDSEPPARPALVPYTSSSPSLTNAIPAVVEPITNQPATQPVSDSNPTVPSARARRWASSSDGTCDFMVAAGGTPDQPLSTPIAIRDEPLDPSTIKPTQPSPEALEPRVPIPRVSPPRIAILASSDPPTATPTPLEPLAPTKATAPTSINAAPDTSTRETPTPPAPPIPSSLQALWTTLTGDQRIRLITAWLEMAPTPQQRGIFRALLTNHMDQTTQLSFAYMTVASIEALDTTTVPFPQLPPQPHPGTPFYPQSPDLVDTTMLDVFTTSPSATATATATSDTTSTIPLGTRPYRSRSRSRSHPPYPLLSPTAPSQRYARSHPQSPPWKAYRVLGIYPSRSPFEPLRSARAELREEPEGGGYFDGGTSSTGLDLKDEAGASGVRQRKVRAEEVVDSPSRQIYEEVAAVAKAGDQNASPRKEEEWSSPGPMISLKWGEVVWGGLVWW</sequence>
<evidence type="ECO:0000256" key="1">
    <source>
        <dbReference type="SAM" id="MobiDB-lite"/>
    </source>
</evidence>
<evidence type="ECO:0000313" key="3">
    <source>
        <dbReference type="Proteomes" id="UP000799750"/>
    </source>
</evidence>
<feature type="region of interest" description="Disordered" evidence="1">
    <location>
        <begin position="19"/>
        <end position="57"/>
    </location>
</feature>
<proteinExistence type="predicted"/>
<evidence type="ECO:0000313" key="2">
    <source>
        <dbReference type="EMBL" id="KAF2489680.1"/>
    </source>
</evidence>
<reference evidence="2" key="1">
    <citation type="journal article" date="2020" name="Stud. Mycol.">
        <title>101 Dothideomycetes genomes: a test case for predicting lifestyles and emergence of pathogens.</title>
        <authorList>
            <person name="Haridas S."/>
            <person name="Albert R."/>
            <person name="Binder M."/>
            <person name="Bloem J."/>
            <person name="Labutti K."/>
            <person name="Salamov A."/>
            <person name="Andreopoulos B."/>
            <person name="Baker S."/>
            <person name="Barry K."/>
            <person name="Bills G."/>
            <person name="Bluhm B."/>
            <person name="Cannon C."/>
            <person name="Castanera R."/>
            <person name="Culley D."/>
            <person name="Daum C."/>
            <person name="Ezra D."/>
            <person name="Gonzalez J."/>
            <person name="Henrissat B."/>
            <person name="Kuo A."/>
            <person name="Liang C."/>
            <person name="Lipzen A."/>
            <person name="Lutzoni F."/>
            <person name="Magnuson J."/>
            <person name="Mondo S."/>
            <person name="Nolan M."/>
            <person name="Ohm R."/>
            <person name="Pangilinan J."/>
            <person name="Park H.-J."/>
            <person name="Ramirez L."/>
            <person name="Alfaro M."/>
            <person name="Sun H."/>
            <person name="Tritt A."/>
            <person name="Yoshinaga Y."/>
            <person name="Zwiers L.-H."/>
            <person name="Turgeon B."/>
            <person name="Goodwin S."/>
            <person name="Spatafora J."/>
            <person name="Crous P."/>
            <person name="Grigoriev I."/>
        </authorList>
    </citation>
    <scope>NUCLEOTIDE SEQUENCE</scope>
    <source>
        <strain evidence="2">CBS 269.34</strain>
    </source>
</reference>
<feature type="region of interest" description="Disordered" evidence="1">
    <location>
        <begin position="309"/>
        <end position="363"/>
    </location>
</feature>
<organism evidence="2 3">
    <name type="scientific">Lophium mytilinum</name>
    <dbReference type="NCBI Taxonomy" id="390894"/>
    <lineage>
        <taxon>Eukaryota</taxon>
        <taxon>Fungi</taxon>
        <taxon>Dikarya</taxon>
        <taxon>Ascomycota</taxon>
        <taxon>Pezizomycotina</taxon>
        <taxon>Dothideomycetes</taxon>
        <taxon>Pleosporomycetidae</taxon>
        <taxon>Mytilinidiales</taxon>
        <taxon>Mytilinidiaceae</taxon>
        <taxon>Lophium</taxon>
    </lineage>
</organism>
<dbReference type="EMBL" id="MU004198">
    <property type="protein sequence ID" value="KAF2489680.1"/>
    <property type="molecule type" value="Genomic_DNA"/>
</dbReference>
<feature type="compositionally biased region" description="Low complexity" evidence="1">
    <location>
        <begin position="175"/>
        <end position="184"/>
    </location>
</feature>
<accession>A0A6A6QCE3</accession>
<name>A0A6A6QCE3_9PEZI</name>